<dbReference type="Proteomes" id="UP000265768">
    <property type="component" value="Unassembled WGS sequence"/>
</dbReference>
<proteinExistence type="predicted"/>
<feature type="region of interest" description="Disordered" evidence="1">
    <location>
        <begin position="77"/>
        <end position="96"/>
    </location>
</feature>
<protein>
    <submittedName>
        <fullName evidence="2">Uncharacterized protein</fullName>
    </submittedName>
</protein>
<dbReference type="AlphaFoldDB" id="A0A3A3ZZ67"/>
<comment type="caution">
    <text evidence="2">The sequence shown here is derived from an EMBL/GenBank/DDBJ whole genome shotgun (WGS) entry which is preliminary data.</text>
</comment>
<keyword evidence="3" id="KW-1185">Reference proteome</keyword>
<evidence type="ECO:0000313" key="3">
    <source>
        <dbReference type="Proteomes" id="UP000265768"/>
    </source>
</evidence>
<evidence type="ECO:0000313" key="2">
    <source>
        <dbReference type="EMBL" id="RJL19243.1"/>
    </source>
</evidence>
<gene>
    <name evidence="2" type="ORF">D5H75_40570</name>
</gene>
<sequence>MGPTAAAELLTAELLEASRRLDAEIVRYYSLKREMAIAAARYGELSDDMWDQWAQAQAAYKAASAAYLAAVIAAEGSPGARVAPPGRPSSRRDRAA</sequence>
<reference evidence="2 3" key="1">
    <citation type="submission" date="2018-09" db="EMBL/GenBank/DDBJ databases">
        <title>YIM 75507 draft genome.</title>
        <authorList>
            <person name="Tang S."/>
            <person name="Feng Y."/>
        </authorList>
    </citation>
    <scope>NUCLEOTIDE SEQUENCE [LARGE SCALE GENOMIC DNA]</scope>
    <source>
        <strain evidence="2 3">YIM 75507</strain>
    </source>
</reference>
<organism evidence="2 3">
    <name type="scientific">Bailinhaonella thermotolerans</name>
    <dbReference type="NCBI Taxonomy" id="1070861"/>
    <lineage>
        <taxon>Bacteria</taxon>
        <taxon>Bacillati</taxon>
        <taxon>Actinomycetota</taxon>
        <taxon>Actinomycetes</taxon>
        <taxon>Streptosporangiales</taxon>
        <taxon>Streptosporangiaceae</taxon>
        <taxon>Bailinhaonella</taxon>
    </lineage>
</organism>
<evidence type="ECO:0000256" key="1">
    <source>
        <dbReference type="SAM" id="MobiDB-lite"/>
    </source>
</evidence>
<dbReference type="EMBL" id="QZEY01000042">
    <property type="protein sequence ID" value="RJL19243.1"/>
    <property type="molecule type" value="Genomic_DNA"/>
</dbReference>
<accession>A0A3A3ZZ67</accession>
<name>A0A3A3ZZ67_9ACTN</name>